<dbReference type="Gene3D" id="3.40.630.10">
    <property type="entry name" value="Zn peptidases"/>
    <property type="match status" value="1"/>
</dbReference>
<proteinExistence type="predicted"/>
<dbReference type="Pfam" id="PF02225">
    <property type="entry name" value="PA"/>
    <property type="match status" value="1"/>
</dbReference>
<keyword evidence="5" id="KW-1185">Reference proteome</keyword>
<protein>
    <submittedName>
        <fullName evidence="4">M28 family metallopeptidase</fullName>
    </submittedName>
</protein>
<dbReference type="SUPFAM" id="SSF53187">
    <property type="entry name" value="Zn-dependent exopeptidases"/>
    <property type="match status" value="1"/>
</dbReference>
<dbReference type="Pfam" id="PF04389">
    <property type="entry name" value="Peptidase_M28"/>
    <property type="match status" value="1"/>
</dbReference>
<dbReference type="Gene3D" id="3.50.30.30">
    <property type="match status" value="1"/>
</dbReference>
<feature type="domain" description="PA" evidence="2">
    <location>
        <begin position="127"/>
        <end position="220"/>
    </location>
</feature>
<evidence type="ECO:0000313" key="4">
    <source>
        <dbReference type="EMBL" id="GAA1867508.1"/>
    </source>
</evidence>
<dbReference type="PANTHER" id="PTHR12147:SF26">
    <property type="entry name" value="PEPTIDASE M28 DOMAIN-CONTAINING PROTEIN"/>
    <property type="match status" value="1"/>
</dbReference>
<feature type="signal peptide" evidence="1">
    <location>
        <begin position="1"/>
        <end position="27"/>
    </location>
</feature>
<dbReference type="EMBL" id="BAAANL010000005">
    <property type="protein sequence ID" value="GAA1867508.1"/>
    <property type="molecule type" value="Genomic_DNA"/>
</dbReference>
<dbReference type="InterPro" id="IPR003137">
    <property type="entry name" value="PA_domain"/>
</dbReference>
<gene>
    <name evidence="4" type="ORF">GCM10009751_27160</name>
</gene>
<organism evidence="4 5">
    <name type="scientific">Myceligenerans crystallogenes</name>
    <dbReference type="NCBI Taxonomy" id="316335"/>
    <lineage>
        <taxon>Bacteria</taxon>
        <taxon>Bacillati</taxon>
        <taxon>Actinomycetota</taxon>
        <taxon>Actinomycetes</taxon>
        <taxon>Micrococcales</taxon>
        <taxon>Promicromonosporaceae</taxon>
        <taxon>Myceligenerans</taxon>
    </lineage>
</organism>
<dbReference type="InterPro" id="IPR045175">
    <property type="entry name" value="M28_fam"/>
</dbReference>
<name>A0ABP4ZRV2_9MICO</name>
<dbReference type="Proteomes" id="UP001501094">
    <property type="component" value="Unassembled WGS sequence"/>
</dbReference>
<evidence type="ECO:0000259" key="2">
    <source>
        <dbReference type="Pfam" id="PF02225"/>
    </source>
</evidence>
<dbReference type="RefSeq" id="WP_344103758.1">
    <property type="nucleotide sequence ID" value="NZ_BAAANL010000005.1"/>
</dbReference>
<accession>A0ABP4ZRV2</accession>
<comment type="caution">
    <text evidence="4">The sequence shown here is derived from an EMBL/GenBank/DDBJ whole genome shotgun (WGS) entry which is preliminary data.</text>
</comment>
<keyword evidence="1" id="KW-0732">Signal</keyword>
<dbReference type="SUPFAM" id="SSF52025">
    <property type="entry name" value="PA domain"/>
    <property type="match status" value="1"/>
</dbReference>
<evidence type="ECO:0000256" key="1">
    <source>
        <dbReference type="SAM" id="SignalP"/>
    </source>
</evidence>
<dbReference type="InterPro" id="IPR046450">
    <property type="entry name" value="PA_dom_sf"/>
</dbReference>
<dbReference type="PANTHER" id="PTHR12147">
    <property type="entry name" value="METALLOPEPTIDASE M28 FAMILY MEMBER"/>
    <property type="match status" value="1"/>
</dbReference>
<evidence type="ECO:0000259" key="3">
    <source>
        <dbReference type="Pfam" id="PF04389"/>
    </source>
</evidence>
<dbReference type="InterPro" id="IPR007484">
    <property type="entry name" value="Peptidase_M28"/>
</dbReference>
<sequence length="481" mass="49693">MKATRWIPVLATMGLVLGTTVTAPAVAAPEVPPSLEDRIRTDGVVRHLEAFQEIADENGGNRSMGTPGYEASGAYVERRLRAAGYETERQYFEVEQFTVTDLSVTVPGVELDPIAMTYSRSTPDAGVTAPVVVPAIANGCAVADGGSGDPWAGVDVAGKIALIQRGTCTFGAKSRTAAAAGAAAVIIYNNTAGTLNGTLGGSDPALAPTVGVTQAEGEAILAARAADPALQAFFDLQAVEETKQTFNVLAETSWGDAGNVVMLGAHLDSVEEGAGINDNGTGSAGILETAIQLAKVGRAEALPNKVRFAWWGAEELGLQGSNHYVASLSAAEQDDIALYMNFDMIGSPNYTIGVYDADQSTYEAPVTVPEGSAAVEAAFTGYFDSGDQPWVDSPFSGRSDYQGFILAGIPASGLFTGADAIKTDQEAAIFGGTAGIPLDPNYHSAADDLTNVDTEALTIMSKAIGHATHEFARSTDAVGGN</sequence>
<feature type="chain" id="PRO_5047439826" evidence="1">
    <location>
        <begin position="28"/>
        <end position="481"/>
    </location>
</feature>
<evidence type="ECO:0000313" key="5">
    <source>
        <dbReference type="Proteomes" id="UP001501094"/>
    </source>
</evidence>
<feature type="domain" description="Peptidase M28" evidence="3">
    <location>
        <begin position="247"/>
        <end position="465"/>
    </location>
</feature>
<reference evidence="5" key="1">
    <citation type="journal article" date="2019" name="Int. J. Syst. Evol. Microbiol.">
        <title>The Global Catalogue of Microorganisms (GCM) 10K type strain sequencing project: providing services to taxonomists for standard genome sequencing and annotation.</title>
        <authorList>
            <consortium name="The Broad Institute Genomics Platform"/>
            <consortium name="The Broad Institute Genome Sequencing Center for Infectious Disease"/>
            <person name="Wu L."/>
            <person name="Ma J."/>
        </authorList>
    </citation>
    <scope>NUCLEOTIDE SEQUENCE [LARGE SCALE GENOMIC DNA]</scope>
    <source>
        <strain evidence="5">JCM 14326</strain>
    </source>
</reference>